<dbReference type="VEuPathDB" id="FungiDB:VP01_6062g2"/>
<feature type="non-terminal residue" evidence="1">
    <location>
        <position position="1"/>
    </location>
</feature>
<proteinExistence type="predicted"/>
<evidence type="ECO:0000313" key="1">
    <source>
        <dbReference type="EMBL" id="KNZ47893.1"/>
    </source>
</evidence>
<dbReference type="EMBL" id="LAVV01011344">
    <property type="protein sequence ID" value="KNZ47893.1"/>
    <property type="molecule type" value="Genomic_DNA"/>
</dbReference>
<organism evidence="1 2">
    <name type="scientific">Puccinia sorghi</name>
    <dbReference type="NCBI Taxonomy" id="27349"/>
    <lineage>
        <taxon>Eukaryota</taxon>
        <taxon>Fungi</taxon>
        <taxon>Dikarya</taxon>
        <taxon>Basidiomycota</taxon>
        <taxon>Pucciniomycotina</taxon>
        <taxon>Pucciniomycetes</taxon>
        <taxon>Pucciniales</taxon>
        <taxon>Pucciniaceae</taxon>
        <taxon>Puccinia</taxon>
    </lineage>
</organism>
<gene>
    <name evidence="1" type="ORF">VP01_6062g2</name>
</gene>
<accession>A0A0L6UHA4</accession>
<sequence length="133" mass="14703">SQCTPFDPIGISPPQTSWSTSARLAACTAAQTPTKSLKELVAAPYHQYLPMFKKSSAQGLPPWSQYDFCVELLELFHIHFISSVPAHNNCQLAATAYYHLTSLIACSSYNNTIINSEPNFPPINHQLRLSLPP</sequence>
<evidence type="ECO:0000313" key="2">
    <source>
        <dbReference type="Proteomes" id="UP000037035"/>
    </source>
</evidence>
<reference evidence="1 2" key="1">
    <citation type="submission" date="2015-08" db="EMBL/GenBank/DDBJ databases">
        <title>Next Generation Sequencing and Analysis of the Genome of Puccinia sorghi L Schw, the Causal Agent of Maize Common Rust.</title>
        <authorList>
            <person name="Rochi L."/>
            <person name="Burguener G."/>
            <person name="Darino M."/>
            <person name="Turjanski A."/>
            <person name="Kreff E."/>
            <person name="Dieguez M.J."/>
            <person name="Sacco F."/>
        </authorList>
    </citation>
    <scope>NUCLEOTIDE SEQUENCE [LARGE SCALE GENOMIC DNA]</scope>
    <source>
        <strain evidence="1 2">RO10H11247</strain>
    </source>
</reference>
<name>A0A0L6UHA4_9BASI</name>
<dbReference type="Proteomes" id="UP000037035">
    <property type="component" value="Unassembled WGS sequence"/>
</dbReference>
<comment type="caution">
    <text evidence="1">The sequence shown here is derived from an EMBL/GenBank/DDBJ whole genome shotgun (WGS) entry which is preliminary data.</text>
</comment>
<keyword evidence="2" id="KW-1185">Reference proteome</keyword>
<dbReference type="AlphaFoldDB" id="A0A0L6UHA4"/>
<protein>
    <submittedName>
        <fullName evidence="1">Uncharacterized protein</fullName>
    </submittedName>
</protein>